<name>A0AAN7B9W9_9PEZI</name>
<dbReference type="InterPro" id="IPR003819">
    <property type="entry name" value="TauD/TfdA-like"/>
</dbReference>
<dbReference type="AlphaFoldDB" id="A0AAN7B9W9"/>
<evidence type="ECO:0000313" key="4">
    <source>
        <dbReference type="EMBL" id="KAK4215437.1"/>
    </source>
</evidence>
<dbReference type="Gene3D" id="3.60.130.10">
    <property type="entry name" value="Clavaminate synthase-like"/>
    <property type="match status" value="1"/>
</dbReference>
<dbReference type="SUPFAM" id="SSF51197">
    <property type="entry name" value="Clavaminate synthase-like"/>
    <property type="match status" value="1"/>
</dbReference>
<dbReference type="InterPro" id="IPR042098">
    <property type="entry name" value="TauD-like_sf"/>
</dbReference>
<feature type="region of interest" description="Disordered" evidence="2">
    <location>
        <begin position="25"/>
        <end position="45"/>
    </location>
</feature>
<dbReference type="PANTHER" id="PTHR10696:SF54">
    <property type="entry name" value="FAMILY OXIDOREDUCTASE, PUTATIVE (AFU_ORTHOLOGUE AFUA_4G13850)-RELATED"/>
    <property type="match status" value="1"/>
</dbReference>
<dbReference type="PANTHER" id="PTHR10696">
    <property type="entry name" value="GAMMA-BUTYROBETAINE HYDROXYLASE-RELATED"/>
    <property type="match status" value="1"/>
</dbReference>
<dbReference type="EMBL" id="MU858080">
    <property type="protein sequence ID" value="KAK4215437.1"/>
    <property type="molecule type" value="Genomic_DNA"/>
</dbReference>
<evidence type="ECO:0000256" key="2">
    <source>
        <dbReference type="SAM" id="MobiDB-lite"/>
    </source>
</evidence>
<organism evidence="4 5">
    <name type="scientific">Rhypophila decipiens</name>
    <dbReference type="NCBI Taxonomy" id="261697"/>
    <lineage>
        <taxon>Eukaryota</taxon>
        <taxon>Fungi</taxon>
        <taxon>Dikarya</taxon>
        <taxon>Ascomycota</taxon>
        <taxon>Pezizomycotina</taxon>
        <taxon>Sordariomycetes</taxon>
        <taxon>Sordariomycetidae</taxon>
        <taxon>Sordariales</taxon>
        <taxon>Naviculisporaceae</taxon>
        <taxon>Rhypophila</taxon>
    </lineage>
</organism>
<evidence type="ECO:0000256" key="1">
    <source>
        <dbReference type="ARBA" id="ARBA00023002"/>
    </source>
</evidence>
<proteinExistence type="predicted"/>
<gene>
    <name evidence="4" type="ORF">QBC37DRAFT_312465</name>
</gene>
<sequence>MGPTLVYPPLAENHPHLLKSFPAEATSTTNEPGWTTPKPITPQASAQVPYPLHQSITEEPTQPDIEWDPSLETYLARVERLAKLGETLPQTVPEGFPTVIQSARAWDGADFAGNESAYVYTLTDDDVEEVDQALAIFIKQSNGNPDPEMITPETFLLPNLGKKLIELAEIIHNGQGFYVIRALDPDYFDSSLEKILAYVGITSYLGETKACQDAGGSRLLHIKDRGMAFPGAEMRQAPYSNVGQPFHTDACDLLIMYVNNLAHSGGKFQLASSAQIYNSIASARPDVIHTLSSDTWIFDKFTPHLQPPYEIRPILLPFGEKQKHGPSFFYSRRPLTGSPVAPRTTGIPAMTERQAEALDMVHFTAVGCQLKFEARRGDVVCVNNLAVMHAREGFTDFDDKRHIIRLWLRNKRLEWPKPEIIRPVLDLKYDTRSEWCKRPVWHLDPPTVPERLLARRFTCS</sequence>
<evidence type="ECO:0000313" key="5">
    <source>
        <dbReference type="Proteomes" id="UP001301769"/>
    </source>
</evidence>
<accession>A0AAN7B9W9</accession>
<dbReference type="Proteomes" id="UP001301769">
    <property type="component" value="Unassembled WGS sequence"/>
</dbReference>
<evidence type="ECO:0000259" key="3">
    <source>
        <dbReference type="Pfam" id="PF02668"/>
    </source>
</evidence>
<comment type="caution">
    <text evidence="4">The sequence shown here is derived from an EMBL/GenBank/DDBJ whole genome shotgun (WGS) entry which is preliminary data.</text>
</comment>
<dbReference type="InterPro" id="IPR050411">
    <property type="entry name" value="AlphaKG_dependent_hydroxylases"/>
</dbReference>
<reference evidence="4" key="2">
    <citation type="submission" date="2023-05" db="EMBL/GenBank/DDBJ databases">
        <authorList>
            <consortium name="Lawrence Berkeley National Laboratory"/>
            <person name="Steindorff A."/>
            <person name="Hensen N."/>
            <person name="Bonometti L."/>
            <person name="Westerberg I."/>
            <person name="Brannstrom I.O."/>
            <person name="Guillou S."/>
            <person name="Cros-Aarteil S."/>
            <person name="Calhoun S."/>
            <person name="Haridas S."/>
            <person name="Kuo A."/>
            <person name="Mondo S."/>
            <person name="Pangilinan J."/>
            <person name="Riley R."/>
            <person name="Labutti K."/>
            <person name="Andreopoulos B."/>
            <person name="Lipzen A."/>
            <person name="Chen C."/>
            <person name="Yanf M."/>
            <person name="Daum C."/>
            <person name="Ng V."/>
            <person name="Clum A."/>
            <person name="Ohm R."/>
            <person name="Martin F."/>
            <person name="Silar P."/>
            <person name="Natvig D."/>
            <person name="Lalanne C."/>
            <person name="Gautier V."/>
            <person name="Ament-Velasquez S.L."/>
            <person name="Kruys A."/>
            <person name="Hutchinson M.I."/>
            <person name="Powell A.J."/>
            <person name="Barry K."/>
            <person name="Miller A.N."/>
            <person name="Grigoriev I.V."/>
            <person name="Debuchy R."/>
            <person name="Gladieux P."/>
            <person name="Thoren M.H."/>
            <person name="Johannesson H."/>
        </authorList>
    </citation>
    <scope>NUCLEOTIDE SEQUENCE</scope>
    <source>
        <strain evidence="4">PSN293</strain>
    </source>
</reference>
<reference evidence="4" key="1">
    <citation type="journal article" date="2023" name="Mol. Phylogenet. Evol.">
        <title>Genome-scale phylogeny and comparative genomics of the fungal order Sordariales.</title>
        <authorList>
            <person name="Hensen N."/>
            <person name="Bonometti L."/>
            <person name="Westerberg I."/>
            <person name="Brannstrom I.O."/>
            <person name="Guillou S."/>
            <person name="Cros-Aarteil S."/>
            <person name="Calhoun S."/>
            <person name="Haridas S."/>
            <person name="Kuo A."/>
            <person name="Mondo S."/>
            <person name="Pangilinan J."/>
            <person name="Riley R."/>
            <person name="LaButti K."/>
            <person name="Andreopoulos B."/>
            <person name="Lipzen A."/>
            <person name="Chen C."/>
            <person name="Yan M."/>
            <person name="Daum C."/>
            <person name="Ng V."/>
            <person name="Clum A."/>
            <person name="Steindorff A."/>
            <person name="Ohm R.A."/>
            <person name="Martin F."/>
            <person name="Silar P."/>
            <person name="Natvig D.O."/>
            <person name="Lalanne C."/>
            <person name="Gautier V."/>
            <person name="Ament-Velasquez S.L."/>
            <person name="Kruys A."/>
            <person name="Hutchinson M.I."/>
            <person name="Powell A.J."/>
            <person name="Barry K."/>
            <person name="Miller A.N."/>
            <person name="Grigoriev I.V."/>
            <person name="Debuchy R."/>
            <person name="Gladieux P."/>
            <person name="Hiltunen Thoren M."/>
            <person name="Johannesson H."/>
        </authorList>
    </citation>
    <scope>NUCLEOTIDE SEQUENCE</scope>
    <source>
        <strain evidence="4">PSN293</strain>
    </source>
</reference>
<dbReference type="Pfam" id="PF02668">
    <property type="entry name" value="TauD"/>
    <property type="match status" value="1"/>
</dbReference>
<keyword evidence="5" id="KW-1185">Reference proteome</keyword>
<dbReference type="GO" id="GO:0016491">
    <property type="term" value="F:oxidoreductase activity"/>
    <property type="evidence" value="ECO:0007669"/>
    <property type="project" value="UniProtKB-KW"/>
</dbReference>
<feature type="domain" description="TauD/TfdA-like" evidence="3">
    <location>
        <begin position="151"/>
        <end position="407"/>
    </location>
</feature>
<keyword evidence="1" id="KW-0560">Oxidoreductase</keyword>
<protein>
    <submittedName>
        <fullName evidence="4">Clavaminate synthase-like protein</fullName>
    </submittedName>
</protein>